<dbReference type="HOGENOM" id="CLU_1988069_0_0_4"/>
<dbReference type="AlphaFoldDB" id="G8QGD4"/>
<dbReference type="KEGG" id="dsu:Dsui_2916"/>
<keyword evidence="1" id="KW-1133">Transmembrane helix</keyword>
<name>G8QGD4_AZOOP</name>
<dbReference type="Proteomes" id="UP000005633">
    <property type="component" value="Chromosome"/>
</dbReference>
<feature type="transmembrane region" description="Helical" evidence="1">
    <location>
        <begin position="41"/>
        <end position="61"/>
    </location>
</feature>
<reference evidence="2 3" key="1">
    <citation type="journal article" date="2012" name="J. Bacteriol.">
        <title>Complete genome sequence of the anaerobic perchlorate-reducing bacterium Azospira suillum strain PS.</title>
        <authorList>
            <person name="Byrne-Bailey K.G."/>
            <person name="Coates J.D."/>
        </authorList>
    </citation>
    <scope>NUCLEOTIDE SEQUENCE [LARGE SCALE GENOMIC DNA]</scope>
    <source>
        <strain evidence="3">ATCC BAA-33 / DSM 13638 / PS</strain>
    </source>
</reference>
<evidence type="ECO:0000313" key="2">
    <source>
        <dbReference type="EMBL" id="AEV27252.1"/>
    </source>
</evidence>
<accession>G8QGD4</accession>
<feature type="transmembrane region" description="Helical" evidence="1">
    <location>
        <begin position="73"/>
        <end position="94"/>
    </location>
</feature>
<organism evidence="2 3">
    <name type="scientific">Azospira oryzae (strain ATCC BAA-33 / DSM 13638 / PS)</name>
    <name type="common">Dechlorosoma suillum</name>
    <dbReference type="NCBI Taxonomy" id="640081"/>
    <lineage>
        <taxon>Bacteria</taxon>
        <taxon>Pseudomonadati</taxon>
        <taxon>Pseudomonadota</taxon>
        <taxon>Betaproteobacteria</taxon>
        <taxon>Rhodocyclales</taxon>
        <taxon>Rhodocyclaceae</taxon>
        <taxon>Azospira</taxon>
    </lineage>
</organism>
<keyword evidence="1" id="KW-0472">Membrane</keyword>
<evidence type="ECO:0000256" key="1">
    <source>
        <dbReference type="SAM" id="Phobius"/>
    </source>
</evidence>
<keyword evidence="1" id="KW-0812">Transmembrane</keyword>
<dbReference type="eggNOG" id="ENOG5032VMH">
    <property type="taxonomic scope" value="Bacteria"/>
</dbReference>
<dbReference type="EMBL" id="CP003153">
    <property type="protein sequence ID" value="AEV27252.1"/>
    <property type="molecule type" value="Genomic_DNA"/>
</dbReference>
<dbReference type="STRING" id="640081.Dsui_2916"/>
<feature type="transmembrane region" description="Helical" evidence="1">
    <location>
        <begin position="106"/>
        <end position="123"/>
    </location>
</feature>
<sequence length="125" mass="13842">MLEIIIQIVGEFLLQAILEVLGELGLRAVAEPFSKPPNPYVAAWGYAIFGLLAGGLSLLLLPHHLVEAGWRWANLLVTPLAAGLLMSLLGTWRARRSQSLLRIDRFAYGFLFALALALVRFRFAQ</sequence>
<proteinExistence type="predicted"/>
<dbReference type="OrthoDB" id="8907937at2"/>
<evidence type="ECO:0000313" key="3">
    <source>
        <dbReference type="Proteomes" id="UP000005633"/>
    </source>
</evidence>
<protein>
    <submittedName>
        <fullName evidence="2">Uncharacterized protein</fullName>
    </submittedName>
</protein>
<dbReference type="RefSeq" id="WP_014237932.1">
    <property type="nucleotide sequence ID" value="NC_016616.1"/>
</dbReference>
<gene>
    <name evidence="2" type="ordered locus">Dsui_2916</name>
</gene>